<evidence type="ECO:0000256" key="1">
    <source>
        <dbReference type="ARBA" id="ARBA00001946"/>
    </source>
</evidence>
<dbReference type="EMBL" id="ADVR01000112">
    <property type="protein sequence ID" value="EFO79499.1"/>
    <property type="molecule type" value="Genomic_DNA"/>
</dbReference>
<comment type="cofactor">
    <cofactor evidence="1">
        <name>Mg(2+)</name>
        <dbReference type="ChEBI" id="CHEBI:18420"/>
    </cofactor>
</comment>
<dbReference type="InterPro" id="IPR008146">
    <property type="entry name" value="Gln_synth_cat_dom"/>
</dbReference>
<evidence type="ECO:0000256" key="4">
    <source>
        <dbReference type="ARBA" id="ARBA00022598"/>
    </source>
</evidence>
<dbReference type="AlphaFoldDB" id="E1IH24"/>
<dbReference type="SMART" id="SM01230">
    <property type="entry name" value="Gln-synt_C"/>
    <property type="match status" value="1"/>
</dbReference>
<evidence type="ECO:0000256" key="9">
    <source>
        <dbReference type="PROSITE-ProRule" id="PRU01330"/>
    </source>
</evidence>
<dbReference type="InterPro" id="IPR027303">
    <property type="entry name" value="Gln_synth_gly_rich_site"/>
</dbReference>
<feature type="domain" description="GS beta-grasp" evidence="12">
    <location>
        <begin position="16"/>
        <end position="102"/>
    </location>
</feature>
<dbReference type="PROSITE" id="PS51987">
    <property type="entry name" value="GS_CATALYTIC"/>
    <property type="match status" value="1"/>
</dbReference>
<dbReference type="PANTHER" id="PTHR43785">
    <property type="entry name" value="GAMMA-GLUTAMYLPUTRESCINE SYNTHETASE"/>
    <property type="match status" value="1"/>
</dbReference>
<gene>
    <name evidence="14" type="ORF">OSCT_2625</name>
</gene>
<dbReference type="GO" id="GO:0005524">
    <property type="term" value="F:ATP binding"/>
    <property type="evidence" value="ECO:0007669"/>
    <property type="project" value="UniProtKB-KW"/>
</dbReference>
<keyword evidence="15" id="KW-1185">Reference proteome</keyword>
<dbReference type="Gene3D" id="3.30.590.10">
    <property type="entry name" value="Glutamine synthetase/guanido kinase, catalytic domain"/>
    <property type="match status" value="1"/>
</dbReference>
<accession>E1IH24</accession>
<evidence type="ECO:0000256" key="3">
    <source>
        <dbReference type="ARBA" id="ARBA00021364"/>
    </source>
</evidence>
<dbReference type="InterPro" id="IPR027302">
    <property type="entry name" value="Gln_synth_N_conserv_site"/>
</dbReference>
<evidence type="ECO:0000256" key="8">
    <source>
        <dbReference type="ARBA" id="ARBA00049436"/>
    </source>
</evidence>
<dbReference type="GO" id="GO:0006542">
    <property type="term" value="P:glutamine biosynthetic process"/>
    <property type="evidence" value="ECO:0007669"/>
    <property type="project" value="InterPro"/>
</dbReference>
<proteinExistence type="inferred from homology"/>
<organism evidence="14 15">
    <name type="scientific">Oscillochloris trichoides DG-6</name>
    <dbReference type="NCBI Taxonomy" id="765420"/>
    <lineage>
        <taxon>Bacteria</taxon>
        <taxon>Bacillati</taxon>
        <taxon>Chloroflexota</taxon>
        <taxon>Chloroflexia</taxon>
        <taxon>Chloroflexales</taxon>
        <taxon>Chloroflexineae</taxon>
        <taxon>Oscillochloridaceae</taxon>
        <taxon>Oscillochloris</taxon>
    </lineage>
</organism>
<reference evidence="14 15" key="1">
    <citation type="journal article" date="2011" name="J. Bacteriol.">
        <title>Draft genome sequence of the anoxygenic filamentous phototrophic bacterium Oscillochloris trichoides subsp. DG-6.</title>
        <authorList>
            <person name="Kuznetsov B.B."/>
            <person name="Ivanovsky R.N."/>
            <person name="Keppen O.I."/>
            <person name="Sukhacheva M.V."/>
            <person name="Bumazhkin B.K."/>
            <person name="Patutina E.O."/>
            <person name="Beletsky A.V."/>
            <person name="Mardanov A.V."/>
            <person name="Baslerov R.V."/>
            <person name="Panteleeva A.N."/>
            <person name="Kolganova T.V."/>
            <person name="Ravin N.V."/>
            <person name="Skryabin K.G."/>
        </authorList>
    </citation>
    <scope>NUCLEOTIDE SEQUENCE [LARGE SCALE GENOMIC DNA]</scope>
    <source>
        <strain evidence="14 15">DG-6</strain>
    </source>
</reference>
<comment type="similarity">
    <text evidence="2 9 10">Belongs to the glutamine synthetase family.</text>
</comment>
<dbReference type="InterPro" id="IPR036651">
    <property type="entry name" value="Gln_synt_N_sf"/>
</dbReference>
<dbReference type="PANTHER" id="PTHR43785:SF12">
    <property type="entry name" value="TYPE-1 GLUTAMINE SYNTHETASE 2"/>
    <property type="match status" value="1"/>
</dbReference>
<dbReference type="InterPro" id="IPR008147">
    <property type="entry name" value="Gln_synt_N"/>
</dbReference>
<dbReference type="SUPFAM" id="SSF55931">
    <property type="entry name" value="Glutamine synthetase/guanido kinase"/>
    <property type="match status" value="1"/>
</dbReference>
<dbReference type="Gene3D" id="3.10.20.70">
    <property type="entry name" value="Glutamine synthetase, N-terminal domain"/>
    <property type="match status" value="1"/>
</dbReference>
<evidence type="ECO:0000313" key="15">
    <source>
        <dbReference type="Proteomes" id="UP000054010"/>
    </source>
</evidence>
<dbReference type="InterPro" id="IPR014746">
    <property type="entry name" value="Gln_synth/guanido_kin_cat_dom"/>
</dbReference>
<evidence type="ECO:0000256" key="6">
    <source>
        <dbReference type="ARBA" id="ARBA00022840"/>
    </source>
</evidence>
<dbReference type="PROSITE" id="PS00180">
    <property type="entry name" value="GLNA_1"/>
    <property type="match status" value="1"/>
</dbReference>
<keyword evidence="4 11" id="KW-0436">Ligase</keyword>
<evidence type="ECO:0000256" key="5">
    <source>
        <dbReference type="ARBA" id="ARBA00022741"/>
    </source>
</evidence>
<comment type="caution">
    <text evidence="14">The sequence shown here is derived from an EMBL/GenBank/DDBJ whole genome shotgun (WGS) entry which is preliminary data.</text>
</comment>
<evidence type="ECO:0000259" key="12">
    <source>
        <dbReference type="PROSITE" id="PS51986"/>
    </source>
</evidence>
<dbReference type="OrthoDB" id="9807095at2"/>
<dbReference type="Proteomes" id="UP000054010">
    <property type="component" value="Unassembled WGS sequence"/>
</dbReference>
<dbReference type="EC" id="6.3.1.2" evidence="11"/>
<dbReference type="SUPFAM" id="SSF54368">
    <property type="entry name" value="Glutamine synthetase, N-terminal domain"/>
    <property type="match status" value="1"/>
</dbReference>
<evidence type="ECO:0000256" key="7">
    <source>
        <dbReference type="ARBA" id="ARBA00022842"/>
    </source>
</evidence>
<evidence type="ECO:0000256" key="11">
    <source>
        <dbReference type="RuleBase" id="RU004356"/>
    </source>
</evidence>
<name>E1IH24_9CHLR</name>
<evidence type="ECO:0000259" key="13">
    <source>
        <dbReference type="PROSITE" id="PS51987"/>
    </source>
</evidence>
<keyword evidence="7" id="KW-0460">Magnesium</keyword>
<comment type="catalytic activity">
    <reaction evidence="8 11">
        <text>L-glutamate + NH4(+) + ATP = L-glutamine + ADP + phosphate + H(+)</text>
        <dbReference type="Rhea" id="RHEA:16169"/>
        <dbReference type="ChEBI" id="CHEBI:15378"/>
        <dbReference type="ChEBI" id="CHEBI:28938"/>
        <dbReference type="ChEBI" id="CHEBI:29985"/>
        <dbReference type="ChEBI" id="CHEBI:30616"/>
        <dbReference type="ChEBI" id="CHEBI:43474"/>
        <dbReference type="ChEBI" id="CHEBI:58359"/>
        <dbReference type="ChEBI" id="CHEBI:456216"/>
        <dbReference type="EC" id="6.3.1.2"/>
    </reaction>
</comment>
<evidence type="ECO:0000256" key="10">
    <source>
        <dbReference type="RuleBase" id="RU000384"/>
    </source>
</evidence>
<keyword evidence="5 11" id="KW-0547">Nucleotide-binding</keyword>
<dbReference type="STRING" id="765420.OSCT_2625"/>
<keyword evidence="6 11" id="KW-0067">ATP-binding</keyword>
<dbReference type="GO" id="GO:0004356">
    <property type="term" value="F:glutamine synthetase activity"/>
    <property type="evidence" value="ECO:0007669"/>
    <property type="project" value="UniProtKB-EC"/>
</dbReference>
<sequence length="445" mass="49234">MSDTSRQELLERAKEQGVAFVNLQFTDILGMVKTVTIPVEELPDALDHGVWFDGSSIEGFARMVESDMYLVPDLSTYSLIPWDQHAGLATARLICNIYTPDGSPFAGDPRHVLTTVLGQAAEMGYGFNVAPELEFFLFHRDGAAQTNPLPHDNAGYFDVSTDQATLIRRQMVRALRSMGIVTEAAHHEVAAGQHEIDLRVTEAVRAADHTVTARVALKAIAQINGLYATFMPKPLATVNGNGMHIHQSLVDVATGQNLFSDPDDPYGLSKIARHFIAGLLAHARGMCVILAPLVNSYKRLVPGFEAPVYISWGRTNRSALVRVPRITNGRYQSTRIELRCPDPSCNPYLAYAVMLAAGLDGIKRKLPLREAAEEDLFHIDPRARGLAMLPSSLGAALDALREDEVIQAAIGPNVYERFVDAKQLEWESYRSYVSQWELERYLSIF</sequence>
<protein>
    <recommendedName>
        <fullName evidence="3 11">Glutamine synthetase</fullName>
        <ecNumber evidence="11">6.3.1.2</ecNumber>
    </recommendedName>
</protein>
<dbReference type="Pfam" id="PF03951">
    <property type="entry name" value="Gln-synt_N"/>
    <property type="match status" value="1"/>
</dbReference>
<dbReference type="PROSITE" id="PS00181">
    <property type="entry name" value="GLNA_ATP"/>
    <property type="match status" value="1"/>
</dbReference>
<dbReference type="HOGENOM" id="CLU_017290_1_3_0"/>
<feature type="domain" description="GS catalytic" evidence="13">
    <location>
        <begin position="109"/>
        <end position="445"/>
    </location>
</feature>
<dbReference type="PROSITE" id="PS51986">
    <property type="entry name" value="GS_BETA_GRASP"/>
    <property type="match status" value="1"/>
</dbReference>
<dbReference type="eggNOG" id="COG0174">
    <property type="taxonomic scope" value="Bacteria"/>
</dbReference>
<dbReference type="Pfam" id="PF00120">
    <property type="entry name" value="Gln-synt_C"/>
    <property type="match status" value="1"/>
</dbReference>
<evidence type="ECO:0000256" key="2">
    <source>
        <dbReference type="ARBA" id="ARBA00009897"/>
    </source>
</evidence>
<evidence type="ECO:0000313" key="14">
    <source>
        <dbReference type="EMBL" id="EFO79499.1"/>
    </source>
</evidence>